<dbReference type="Gene3D" id="2.120.10.30">
    <property type="entry name" value="TolB, C-terminal domain"/>
    <property type="match status" value="1"/>
</dbReference>
<feature type="compositionally biased region" description="Basic and acidic residues" evidence="1">
    <location>
        <begin position="222"/>
        <end position="234"/>
    </location>
</feature>
<evidence type="ECO:0000256" key="1">
    <source>
        <dbReference type="SAM" id="MobiDB-lite"/>
    </source>
</evidence>
<feature type="region of interest" description="Disordered" evidence="1">
    <location>
        <begin position="221"/>
        <end position="293"/>
    </location>
</feature>
<dbReference type="InterPro" id="IPR012938">
    <property type="entry name" value="Glc/Sorbosone_DH"/>
</dbReference>
<gene>
    <name evidence="3" type="ORF">GCM10025868_42870</name>
</gene>
<feature type="compositionally biased region" description="Basic residues" evidence="1">
    <location>
        <begin position="260"/>
        <end position="279"/>
    </location>
</feature>
<protein>
    <recommendedName>
        <fullName evidence="2">Glucose/Sorbosone dehydrogenase domain-containing protein</fullName>
    </recommendedName>
</protein>
<evidence type="ECO:0000313" key="4">
    <source>
        <dbReference type="Proteomes" id="UP001157017"/>
    </source>
</evidence>
<dbReference type="Pfam" id="PF07995">
    <property type="entry name" value="GSDH"/>
    <property type="match status" value="1"/>
</dbReference>
<organism evidence="3 4">
    <name type="scientific">Angustibacter aerolatus</name>
    <dbReference type="NCBI Taxonomy" id="1162965"/>
    <lineage>
        <taxon>Bacteria</taxon>
        <taxon>Bacillati</taxon>
        <taxon>Actinomycetota</taxon>
        <taxon>Actinomycetes</taxon>
        <taxon>Kineosporiales</taxon>
        <taxon>Kineosporiaceae</taxon>
    </lineage>
</organism>
<comment type="caution">
    <text evidence="3">The sequence shown here is derived from an EMBL/GenBank/DDBJ whole genome shotgun (WGS) entry which is preliminary data.</text>
</comment>
<dbReference type="InterPro" id="IPR011042">
    <property type="entry name" value="6-blade_b-propeller_TolB-like"/>
</dbReference>
<accession>A0ABQ6JL89</accession>
<dbReference type="PANTHER" id="PTHR19328">
    <property type="entry name" value="HEDGEHOG-INTERACTING PROTEIN"/>
    <property type="match status" value="1"/>
</dbReference>
<dbReference type="SUPFAM" id="SSF50952">
    <property type="entry name" value="Soluble quinoprotein glucose dehydrogenase"/>
    <property type="match status" value="1"/>
</dbReference>
<feature type="compositionally biased region" description="Basic residues" evidence="1">
    <location>
        <begin position="235"/>
        <end position="246"/>
    </location>
</feature>
<evidence type="ECO:0000259" key="2">
    <source>
        <dbReference type="Pfam" id="PF07995"/>
    </source>
</evidence>
<evidence type="ECO:0000313" key="3">
    <source>
        <dbReference type="EMBL" id="GMA89037.1"/>
    </source>
</evidence>
<dbReference type="EMBL" id="BSUZ01000001">
    <property type="protein sequence ID" value="GMA89037.1"/>
    <property type="molecule type" value="Genomic_DNA"/>
</dbReference>
<proteinExistence type="predicted"/>
<sequence>MPGLVLGGLLAPTVADGAAPAVRVTRTVATGLDVPWNVAPLPDGSGALVSQRDTGVVSLVAPRGGRVRQVGRVAVTSGGEGGLLGLALSPSFSKDHWVYAYYSTARDNRVVRMQYAGGRLGGTHLLLSGIPRGSRHNGGGLAFSPKGMLYVSTGDSGDSALAQRRGSLAGKVLRMHPDGRRPTSNPFGSYVWSVGHRNPQGLAFDADGRLWATEFGNNAWDEPERHQQGEELRLAHGRGPQRRQQVRRPEGGVADVGGRPVRHRDRARCGVHRGGHRHPALPGAPARRLRRHPGRLPHRHLRAAARGRPLVGERAVGGHLEPGRQRHAAPRRRPDPAPPGALSRSAGAAGRAVRALCQDGCDVGRGTRCESGTVPPL</sequence>
<dbReference type="InterPro" id="IPR011041">
    <property type="entry name" value="Quinoprot_gluc/sorb_DH_b-prop"/>
</dbReference>
<dbReference type="Proteomes" id="UP001157017">
    <property type="component" value="Unassembled WGS sequence"/>
</dbReference>
<reference evidence="4" key="1">
    <citation type="journal article" date="2019" name="Int. J. Syst. Evol. Microbiol.">
        <title>The Global Catalogue of Microorganisms (GCM) 10K type strain sequencing project: providing services to taxonomists for standard genome sequencing and annotation.</title>
        <authorList>
            <consortium name="The Broad Institute Genomics Platform"/>
            <consortium name="The Broad Institute Genome Sequencing Center for Infectious Disease"/>
            <person name="Wu L."/>
            <person name="Ma J."/>
        </authorList>
    </citation>
    <scope>NUCLEOTIDE SEQUENCE [LARGE SCALE GENOMIC DNA]</scope>
    <source>
        <strain evidence="4">NBRC 108730</strain>
    </source>
</reference>
<feature type="domain" description="Glucose/Sorbosone dehydrogenase" evidence="2">
    <location>
        <begin position="32"/>
        <end position="230"/>
    </location>
</feature>
<feature type="region of interest" description="Disordered" evidence="1">
    <location>
        <begin position="311"/>
        <end position="347"/>
    </location>
</feature>
<dbReference type="PANTHER" id="PTHR19328:SF13">
    <property type="entry name" value="HIPL1 PROTEIN"/>
    <property type="match status" value="1"/>
</dbReference>
<name>A0ABQ6JL89_9ACTN</name>
<keyword evidence="4" id="KW-1185">Reference proteome</keyword>